<accession>A0A238J588</accession>
<feature type="domain" description="DUF2147" evidence="2">
    <location>
        <begin position="26"/>
        <end position="128"/>
    </location>
</feature>
<gene>
    <name evidence="3" type="ORF">BOA8489_03655</name>
</gene>
<dbReference type="OrthoDB" id="9811671at2"/>
<feature type="signal peptide" evidence="1">
    <location>
        <begin position="1"/>
        <end position="20"/>
    </location>
</feature>
<evidence type="ECO:0000313" key="4">
    <source>
        <dbReference type="Proteomes" id="UP000201838"/>
    </source>
</evidence>
<dbReference type="Pfam" id="PF09917">
    <property type="entry name" value="DUF2147"/>
    <property type="match status" value="1"/>
</dbReference>
<proteinExistence type="predicted"/>
<dbReference type="EMBL" id="FXXQ01000018">
    <property type="protein sequence ID" value="SMX25511.1"/>
    <property type="molecule type" value="Genomic_DNA"/>
</dbReference>
<dbReference type="Gene3D" id="2.40.128.520">
    <property type="match status" value="1"/>
</dbReference>
<sequence length="130" mass="13925">MKLRTTLAVLATLAAAPVFAQDAVLGLYKTQPSDEGNFGHVEIYACETGICGVIRKAFDSAGAEIESANIGKRMIWDMQSDGGGTYSGGKIWAPDRDKVYSSKMELSGPVLEVSGCVFGICRAQTWTRVN</sequence>
<feature type="chain" id="PRO_5012444041" description="DUF2147 domain-containing protein" evidence="1">
    <location>
        <begin position="21"/>
        <end position="130"/>
    </location>
</feature>
<reference evidence="3 4" key="1">
    <citation type="submission" date="2017-05" db="EMBL/GenBank/DDBJ databases">
        <authorList>
            <person name="Song R."/>
            <person name="Chenine A.L."/>
            <person name="Ruprecht R.M."/>
        </authorList>
    </citation>
    <scope>NUCLEOTIDE SEQUENCE [LARGE SCALE GENOMIC DNA]</scope>
    <source>
        <strain evidence="3 4">CECT 8489</strain>
    </source>
</reference>
<name>A0A238J588_9RHOB</name>
<organism evidence="3 4">
    <name type="scientific">Boseongicola aestuarii</name>
    <dbReference type="NCBI Taxonomy" id="1470561"/>
    <lineage>
        <taxon>Bacteria</taxon>
        <taxon>Pseudomonadati</taxon>
        <taxon>Pseudomonadota</taxon>
        <taxon>Alphaproteobacteria</taxon>
        <taxon>Rhodobacterales</taxon>
        <taxon>Paracoccaceae</taxon>
        <taxon>Boseongicola</taxon>
    </lineage>
</organism>
<dbReference type="AlphaFoldDB" id="A0A238J588"/>
<dbReference type="RefSeq" id="WP_093975700.1">
    <property type="nucleotide sequence ID" value="NZ_FXXQ01000018.1"/>
</dbReference>
<dbReference type="InterPro" id="IPR019223">
    <property type="entry name" value="DUF2147"/>
</dbReference>
<evidence type="ECO:0000313" key="3">
    <source>
        <dbReference type="EMBL" id="SMX25511.1"/>
    </source>
</evidence>
<protein>
    <recommendedName>
        <fullName evidence="2">DUF2147 domain-containing protein</fullName>
    </recommendedName>
</protein>
<dbReference type="PANTHER" id="PTHR36919:SF2">
    <property type="entry name" value="BLL6627 PROTEIN"/>
    <property type="match status" value="1"/>
</dbReference>
<keyword evidence="4" id="KW-1185">Reference proteome</keyword>
<keyword evidence="1" id="KW-0732">Signal</keyword>
<dbReference type="PANTHER" id="PTHR36919">
    <property type="entry name" value="BLR1215 PROTEIN"/>
    <property type="match status" value="1"/>
</dbReference>
<evidence type="ECO:0000256" key="1">
    <source>
        <dbReference type="SAM" id="SignalP"/>
    </source>
</evidence>
<dbReference type="Proteomes" id="UP000201838">
    <property type="component" value="Unassembled WGS sequence"/>
</dbReference>
<evidence type="ECO:0000259" key="2">
    <source>
        <dbReference type="Pfam" id="PF09917"/>
    </source>
</evidence>